<dbReference type="PROSITE" id="PS51330">
    <property type="entry name" value="DHFR_2"/>
    <property type="match status" value="1"/>
</dbReference>
<dbReference type="GO" id="GO:0032259">
    <property type="term" value="P:methylation"/>
    <property type="evidence" value="ECO:0007669"/>
    <property type="project" value="UniProtKB-KW"/>
</dbReference>
<dbReference type="AlphaFoldDB" id="A0A7S0V5W1"/>
<dbReference type="InterPro" id="IPR023451">
    <property type="entry name" value="Thymidate_synth/dCMP_Mease_dom"/>
</dbReference>
<evidence type="ECO:0000256" key="7">
    <source>
        <dbReference type="ARBA" id="ARBA00022727"/>
    </source>
</evidence>
<dbReference type="PIRSF" id="PIRSF000389">
    <property type="entry name" value="DHFR-TS"/>
    <property type="match status" value="1"/>
</dbReference>
<evidence type="ECO:0000256" key="2">
    <source>
        <dbReference type="ARBA" id="ARBA00006900"/>
    </source>
</evidence>
<dbReference type="PROSITE" id="PS00075">
    <property type="entry name" value="DHFR_1"/>
    <property type="match status" value="1"/>
</dbReference>
<dbReference type="InterPro" id="IPR012262">
    <property type="entry name" value="DHFR-TS"/>
</dbReference>
<dbReference type="GO" id="GO:0046654">
    <property type="term" value="P:tetrahydrofolate biosynthetic process"/>
    <property type="evidence" value="ECO:0007669"/>
    <property type="project" value="UniProtKB-UniPathway"/>
</dbReference>
<keyword evidence="10" id="KW-0511">Multifunctional enzyme</keyword>
<comment type="pathway">
    <text evidence="1 14">Cofactor biosynthesis; tetrahydrofolate biosynthesis; 5,6,7,8-tetrahydrofolate from 7,8-dihydrofolate: step 1/1.</text>
</comment>
<comment type="similarity">
    <text evidence="3 14">In the N-terminal section; belongs to the dihydrofolate reductase family.</text>
</comment>
<dbReference type="Pfam" id="PF00186">
    <property type="entry name" value="DHFR_1"/>
    <property type="match status" value="1"/>
</dbReference>
<evidence type="ECO:0000256" key="5">
    <source>
        <dbReference type="ARBA" id="ARBA00022603"/>
    </source>
</evidence>
<dbReference type="InterPro" id="IPR020940">
    <property type="entry name" value="Thymidylate_synthase_AS"/>
</dbReference>
<keyword evidence="5 14" id="KW-0489">Methyltransferase</keyword>
<evidence type="ECO:0000256" key="6">
    <source>
        <dbReference type="ARBA" id="ARBA00022679"/>
    </source>
</evidence>
<dbReference type="PANTHER" id="PTHR11548:SF2">
    <property type="entry name" value="THYMIDYLATE SYNTHASE"/>
    <property type="match status" value="1"/>
</dbReference>
<comment type="catalytic activity">
    <reaction evidence="13">
        <text>(6S)-5,6,7,8-tetrahydrofolate + NADP(+) = 7,8-dihydrofolate + NADPH + H(+)</text>
        <dbReference type="Rhea" id="RHEA:15009"/>
        <dbReference type="ChEBI" id="CHEBI:15378"/>
        <dbReference type="ChEBI" id="CHEBI:57451"/>
        <dbReference type="ChEBI" id="CHEBI:57453"/>
        <dbReference type="ChEBI" id="CHEBI:57783"/>
        <dbReference type="ChEBI" id="CHEBI:58349"/>
        <dbReference type="EC" id="1.5.1.3"/>
    </reaction>
</comment>
<keyword evidence="7 14" id="KW-0545">Nucleotide biosynthesis</keyword>
<evidence type="ECO:0000256" key="4">
    <source>
        <dbReference type="ARBA" id="ARBA00022563"/>
    </source>
</evidence>
<dbReference type="Gene3D" id="3.40.430.10">
    <property type="entry name" value="Dihydrofolate Reductase, subunit A"/>
    <property type="match status" value="1"/>
</dbReference>
<dbReference type="NCBIfam" id="TIGR03284">
    <property type="entry name" value="thym_sym"/>
    <property type="match status" value="1"/>
</dbReference>
<dbReference type="Pfam" id="PF00303">
    <property type="entry name" value="Thymidylat_synt"/>
    <property type="match status" value="1"/>
</dbReference>
<dbReference type="GO" id="GO:0006231">
    <property type="term" value="P:dTMP biosynthetic process"/>
    <property type="evidence" value="ECO:0007669"/>
    <property type="project" value="InterPro"/>
</dbReference>
<dbReference type="CDD" id="cd00351">
    <property type="entry name" value="TS_Pyrimidine_HMase"/>
    <property type="match status" value="1"/>
</dbReference>
<protein>
    <recommendedName>
        <fullName evidence="14">Bifunctional dihydrofolate reductase-thymidylate synthase</fullName>
    </recommendedName>
</protein>
<dbReference type="GO" id="GO:0006730">
    <property type="term" value="P:one-carbon metabolic process"/>
    <property type="evidence" value="ECO:0007669"/>
    <property type="project" value="UniProtKB-KW"/>
</dbReference>
<keyword evidence="8" id="KW-0521">NADP</keyword>
<reference evidence="18" key="1">
    <citation type="submission" date="2021-01" db="EMBL/GenBank/DDBJ databases">
        <authorList>
            <person name="Corre E."/>
            <person name="Pelletier E."/>
            <person name="Niang G."/>
            <person name="Scheremetjew M."/>
            <person name="Finn R."/>
            <person name="Kale V."/>
            <person name="Holt S."/>
            <person name="Cochrane G."/>
            <person name="Meng A."/>
            <person name="Brown T."/>
            <person name="Cohen L."/>
        </authorList>
    </citation>
    <scope>NUCLEOTIDE SEQUENCE</scope>
    <source>
        <strain evidence="18">SAG 63-3</strain>
    </source>
</reference>
<evidence type="ECO:0000256" key="3">
    <source>
        <dbReference type="ARBA" id="ARBA00010176"/>
    </source>
</evidence>
<dbReference type="EMBL" id="HBFM01023639">
    <property type="protein sequence ID" value="CAD8781170.1"/>
    <property type="molecule type" value="Transcribed_RNA"/>
</dbReference>
<accession>A0A7S0V5W1</accession>
<dbReference type="GO" id="GO:0005829">
    <property type="term" value="C:cytosol"/>
    <property type="evidence" value="ECO:0007669"/>
    <property type="project" value="TreeGrafter"/>
</dbReference>
<dbReference type="CDD" id="cd00209">
    <property type="entry name" value="DHFR"/>
    <property type="match status" value="1"/>
</dbReference>
<dbReference type="InterPro" id="IPR036926">
    <property type="entry name" value="Thymidate_synth/dCMP_Mease_sf"/>
</dbReference>
<feature type="active site" evidence="15 16">
    <location>
        <position position="462"/>
    </location>
</feature>
<keyword evidence="6 14" id="KW-0808">Transferase</keyword>
<evidence type="ECO:0000256" key="12">
    <source>
        <dbReference type="ARBA" id="ARBA00047344"/>
    </source>
</evidence>
<evidence type="ECO:0000256" key="13">
    <source>
        <dbReference type="ARBA" id="ARBA00048873"/>
    </source>
</evidence>
<evidence type="ECO:0000256" key="9">
    <source>
        <dbReference type="ARBA" id="ARBA00023002"/>
    </source>
</evidence>
<evidence type="ECO:0000259" key="17">
    <source>
        <dbReference type="PROSITE" id="PS51330"/>
    </source>
</evidence>
<comment type="function">
    <text evidence="11">Bifunctional enzyme. Involved in de novo dTMP biosynthesis. Key enzyme in folate metabolism. Can play two different roles depending on the source of dihydrofolate: de novo synthesis of tetrahydrofolate or recycling of the dihydrofolate released as one of the end products of the TS catalyzed reaction. Catalyzes an essential reaction for de novo glycine and purine synthesis, DNA precursor synthesis, and for the conversion of dUMP to dTMP.</text>
</comment>
<feature type="domain" description="DHFR" evidence="17">
    <location>
        <begin position="47"/>
        <end position="254"/>
    </location>
</feature>
<dbReference type="PANTHER" id="PTHR11548">
    <property type="entry name" value="THYMIDYLATE SYNTHASE 1"/>
    <property type="match status" value="1"/>
</dbReference>
<proteinExistence type="inferred from homology"/>
<comment type="catalytic activity">
    <reaction evidence="12">
        <text>dUMP + (6R)-5,10-methylene-5,6,7,8-tetrahydrofolate = 7,8-dihydrofolate + dTMP</text>
        <dbReference type="Rhea" id="RHEA:12104"/>
        <dbReference type="ChEBI" id="CHEBI:15636"/>
        <dbReference type="ChEBI" id="CHEBI:57451"/>
        <dbReference type="ChEBI" id="CHEBI:63528"/>
        <dbReference type="ChEBI" id="CHEBI:246422"/>
        <dbReference type="EC" id="2.1.1.45"/>
    </reaction>
</comment>
<dbReference type="NCBIfam" id="NF002497">
    <property type="entry name" value="PRK01827.1-3"/>
    <property type="match status" value="1"/>
</dbReference>
<gene>
    <name evidence="18" type="ORF">PPAR00522_LOCUS15305</name>
</gene>
<keyword evidence="4 14" id="KW-0554">One-carbon metabolism</keyword>
<name>A0A7S0V5W1_9CHLO</name>
<dbReference type="InterPro" id="IPR017925">
    <property type="entry name" value="DHFR_CS"/>
</dbReference>
<dbReference type="HAMAP" id="MF_00008">
    <property type="entry name" value="Thymidy_synth_bact"/>
    <property type="match status" value="1"/>
</dbReference>
<dbReference type="FunFam" id="3.30.572.10:FF:000002">
    <property type="entry name" value="Possible thymidylate synthase"/>
    <property type="match status" value="1"/>
</dbReference>
<sequence length="580" mass="65807">MLLLARYNRCSENTYNHFAHISRLGFNFRRMNVTSSSTVERMGSAHEFQIVVASAENGGIGLDGKLPWTSKLDMQYFKRLTSTTRDPMRKNAVIMGRHTWETLPLKFRPLPGRINIVLSSGISVSQDPANNLFVCKSMDAAFELVASTDFRDRIETVFVIGGGQVYEKAIKHPGCSAIHYTRVNIKGTSCSVFFPINYLPLLKPQSPILETGAQSPVDPSANQFRLWSCSNPIFDVNERRDPDDEDIDYSNWQEELRKSEKRSRFHFLCYTRIPTPSSPPFSPSSLPPAINTRHEEYQYLDLVREVIDSGVARGDRTGTGTLSVFGRTMTFNLRHGTFPLLTTKRVFWRGVAEELLWFISGKTDANLLKRKNVTIWDGNGSREYLDSIGLTHREEGDLGPVYGFQWRHFGAEYGTMHDDYTDKGIDQLKDVINRIKANPNDRRLIMTAWNPAALKDMALPPCHMICQFYVANGEVSCMMNQRSCDLGLGVPFNIASYALLTRLISQVCGLMPGDFIHVLGDAHVYSNHIEPLKQQLKNEPRHFPTLKINANKTVIDDFLFEDFQLEGYNPHPSIKMDMAV</sequence>
<evidence type="ECO:0000256" key="8">
    <source>
        <dbReference type="ARBA" id="ARBA00022857"/>
    </source>
</evidence>
<evidence type="ECO:0000256" key="15">
    <source>
        <dbReference type="PIRSR" id="PIRSR000389-1"/>
    </source>
</evidence>
<dbReference type="PROSITE" id="PS00091">
    <property type="entry name" value="THYMIDYLATE_SYNTHASE"/>
    <property type="match status" value="1"/>
</dbReference>
<dbReference type="GO" id="GO:0005739">
    <property type="term" value="C:mitochondrion"/>
    <property type="evidence" value="ECO:0007669"/>
    <property type="project" value="TreeGrafter"/>
</dbReference>
<dbReference type="GO" id="GO:0004146">
    <property type="term" value="F:dihydrofolate reductase activity"/>
    <property type="evidence" value="ECO:0007669"/>
    <property type="project" value="UniProtKB-EC"/>
</dbReference>
<evidence type="ECO:0000256" key="10">
    <source>
        <dbReference type="ARBA" id="ARBA00023268"/>
    </source>
</evidence>
<dbReference type="InterPro" id="IPR000398">
    <property type="entry name" value="Thymidylate_synthase"/>
</dbReference>
<dbReference type="InterPro" id="IPR001796">
    <property type="entry name" value="DHFR_dom"/>
</dbReference>
<dbReference type="SUPFAM" id="SSF55831">
    <property type="entry name" value="Thymidylate synthase/dCMP hydroxymethylase"/>
    <property type="match status" value="1"/>
</dbReference>
<comment type="similarity">
    <text evidence="2 14">In the C-terminal section; belongs to the thymidylate synthase family.</text>
</comment>
<dbReference type="PRINTS" id="PR00108">
    <property type="entry name" value="THYMDSNTHASE"/>
</dbReference>
<evidence type="ECO:0000256" key="14">
    <source>
        <dbReference type="PIRNR" id="PIRNR000389"/>
    </source>
</evidence>
<evidence type="ECO:0000313" key="18">
    <source>
        <dbReference type="EMBL" id="CAD8781170.1"/>
    </source>
</evidence>
<evidence type="ECO:0000256" key="11">
    <source>
        <dbReference type="ARBA" id="ARBA00024992"/>
    </source>
</evidence>
<dbReference type="Gene3D" id="3.30.572.10">
    <property type="entry name" value="Thymidylate synthase/dCMP hydroxymethylase domain"/>
    <property type="match status" value="1"/>
</dbReference>
<dbReference type="SUPFAM" id="SSF53597">
    <property type="entry name" value="Dihydrofolate reductase-like"/>
    <property type="match status" value="1"/>
</dbReference>
<dbReference type="GO" id="GO:0004799">
    <property type="term" value="F:thymidylate synthase activity"/>
    <property type="evidence" value="ECO:0007669"/>
    <property type="project" value="UniProtKB-EC"/>
</dbReference>
<dbReference type="InterPro" id="IPR024072">
    <property type="entry name" value="DHFR-like_dom_sf"/>
</dbReference>
<dbReference type="InterPro" id="IPR045097">
    <property type="entry name" value="Thymidate_synth/dCMP_Mease"/>
</dbReference>
<evidence type="ECO:0000256" key="1">
    <source>
        <dbReference type="ARBA" id="ARBA00004903"/>
    </source>
</evidence>
<organism evidence="18">
    <name type="scientific">Polytomella parva</name>
    <dbReference type="NCBI Taxonomy" id="51329"/>
    <lineage>
        <taxon>Eukaryota</taxon>
        <taxon>Viridiplantae</taxon>
        <taxon>Chlorophyta</taxon>
        <taxon>core chlorophytes</taxon>
        <taxon>Chlorophyceae</taxon>
        <taxon>CS clade</taxon>
        <taxon>Chlamydomonadales</taxon>
        <taxon>Chlamydomonadaceae</taxon>
        <taxon>Polytomella</taxon>
    </lineage>
</organism>
<dbReference type="UniPathway" id="UPA00077">
    <property type="reaction ID" value="UER00158"/>
</dbReference>
<keyword evidence="9 14" id="KW-0560">Oxidoreductase</keyword>
<evidence type="ECO:0000256" key="16">
    <source>
        <dbReference type="PROSITE-ProRule" id="PRU10016"/>
    </source>
</evidence>